<sequence length="681" mass="73915">MSPFVMDGSVWLALREVATGPSQNGTNPFFKAATNSTTQQMIINQFRFAAAKSVRTSTIILATFNAIAAFATAMGILYDNYSRTRRNNRDFTFSRSGFSFVRSGEVYPLVLSFGIVVQSTVFAGAQATGMDTFFITGCTLLSQIMLPAVFLVPYIQLVFGVEVAMRALRQKPFPPRSKWTVTICVTTVGLLVLTNFLVADFIRAKDFCFASLFFLIATYGTGCFGVLTAITAILLVCGITIFLKLHRSTKIEVTERVTSSRMVYYLALATISNTFMLPFFYCLAFPDNSGSDGGQTITLAMVASVVANVSGVMTGGLYLFLKSDTLSTIGPRDKVGEYERQRLKHTIRRYGSRNSDRDGDEEDHVIGRASGPGSLRRMDSEMSLISNEKDQEAGTAPRTSRTSSITLVSQRLNPLRSNGLNPLRSNAIYPPVSIPQPAQMSSASIGHMRKRSYNIFPSVTSSKSPVTLLPATTYAPHSNARAKDAESAADALKPPPSIRNLAGRHRRDSSMVSSATVQIGLRLSSVDDMLPLSNRATAVDTEVITLDCPEGLPKPAAARRPSPLSTTRQVDMEADTIPDASPRRDPVKDARMKTLPPVPYRGTAPVQVEAEEEEEEGEEVVLSPTVYSAEARIISPRGADRAMPTSRFNNGRPSSPATSPPPRKGSGDGSGLPANTKAEWI</sequence>
<evidence type="ECO:0000256" key="1">
    <source>
        <dbReference type="SAM" id="MobiDB-lite"/>
    </source>
</evidence>
<feature type="transmembrane region" description="Helical" evidence="2">
    <location>
        <begin position="133"/>
        <end position="159"/>
    </location>
</feature>
<feature type="region of interest" description="Disordered" evidence="1">
    <location>
        <begin position="347"/>
        <end position="410"/>
    </location>
</feature>
<feature type="compositionally biased region" description="Polar residues" evidence="1">
    <location>
        <begin position="397"/>
        <end position="410"/>
    </location>
</feature>
<evidence type="ECO:0000313" key="3">
    <source>
        <dbReference type="EMBL" id="KAK1770297.1"/>
    </source>
</evidence>
<dbReference type="GeneID" id="85306289"/>
<feature type="transmembrane region" description="Helical" evidence="2">
    <location>
        <begin position="59"/>
        <end position="78"/>
    </location>
</feature>
<name>A0AAJ0C6B7_9PEZI</name>
<protein>
    <submittedName>
        <fullName evidence="3">Uncharacterized protein</fullName>
    </submittedName>
</protein>
<comment type="caution">
    <text evidence="3">The sequence shown here is derived from an EMBL/GenBank/DDBJ whole genome shotgun (WGS) entry which is preliminary data.</text>
</comment>
<feature type="region of interest" description="Disordered" evidence="1">
    <location>
        <begin position="482"/>
        <end position="509"/>
    </location>
</feature>
<evidence type="ECO:0000256" key="2">
    <source>
        <dbReference type="SAM" id="Phobius"/>
    </source>
</evidence>
<feature type="compositionally biased region" description="Basic and acidic residues" evidence="1">
    <location>
        <begin position="581"/>
        <end position="592"/>
    </location>
</feature>
<feature type="transmembrane region" description="Helical" evidence="2">
    <location>
        <begin position="179"/>
        <end position="198"/>
    </location>
</feature>
<dbReference type="AlphaFoldDB" id="A0AAJ0C6B7"/>
<gene>
    <name evidence="3" type="ORF">QBC33DRAFT_260928</name>
</gene>
<organism evidence="3 4">
    <name type="scientific">Phialemonium atrogriseum</name>
    <dbReference type="NCBI Taxonomy" id="1093897"/>
    <lineage>
        <taxon>Eukaryota</taxon>
        <taxon>Fungi</taxon>
        <taxon>Dikarya</taxon>
        <taxon>Ascomycota</taxon>
        <taxon>Pezizomycotina</taxon>
        <taxon>Sordariomycetes</taxon>
        <taxon>Sordariomycetidae</taxon>
        <taxon>Cephalothecales</taxon>
        <taxon>Cephalothecaceae</taxon>
        <taxon>Phialemonium</taxon>
    </lineage>
</organism>
<dbReference type="RefSeq" id="XP_060286510.1">
    <property type="nucleotide sequence ID" value="XM_060423102.1"/>
</dbReference>
<dbReference type="Proteomes" id="UP001244011">
    <property type="component" value="Unassembled WGS sequence"/>
</dbReference>
<feature type="region of interest" description="Disordered" evidence="1">
    <location>
        <begin position="550"/>
        <end position="681"/>
    </location>
</feature>
<feature type="transmembrane region" description="Helical" evidence="2">
    <location>
        <begin position="263"/>
        <end position="286"/>
    </location>
</feature>
<feature type="transmembrane region" description="Helical" evidence="2">
    <location>
        <begin position="298"/>
        <end position="321"/>
    </location>
</feature>
<feature type="transmembrane region" description="Helical" evidence="2">
    <location>
        <begin position="210"/>
        <end position="243"/>
    </location>
</feature>
<feature type="transmembrane region" description="Helical" evidence="2">
    <location>
        <begin position="106"/>
        <end position="127"/>
    </location>
</feature>
<keyword evidence="4" id="KW-1185">Reference proteome</keyword>
<evidence type="ECO:0000313" key="4">
    <source>
        <dbReference type="Proteomes" id="UP001244011"/>
    </source>
</evidence>
<proteinExistence type="predicted"/>
<accession>A0AAJ0C6B7</accession>
<keyword evidence="2" id="KW-1133">Transmembrane helix</keyword>
<reference evidence="3" key="1">
    <citation type="submission" date="2023-06" db="EMBL/GenBank/DDBJ databases">
        <title>Genome-scale phylogeny and comparative genomics of the fungal order Sordariales.</title>
        <authorList>
            <consortium name="Lawrence Berkeley National Laboratory"/>
            <person name="Hensen N."/>
            <person name="Bonometti L."/>
            <person name="Westerberg I."/>
            <person name="Brannstrom I.O."/>
            <person name="Guillou S."/>
            <person name="Cros-Aarteil S."/>
            <person name="Calhoun S."/>
            <person name="Haridas S."/>
            <person name="Kuo A."/>
            <person name="Mondo S."/>
            <person name="Pangilinan J."/>
            <person name="Riley R."/>
            <person name="Labutti K."/>
            <person name="Andreopoulos B."/>
            <person name="Lipzen A."/>
            <person name="Chen C."/>
            <person name="Yanf M."/>
            <person name="Daum C."/>
            <person name="Ng V."/>
            <person name="Clum A."/>
            <person name="Steindorff A."/>
            <person name="Ohm R."/>
            <person name="Martin F."/>
            <person name="Silar P."/>
            <person name="Natvig D."/>
            <person name="Lalanne C."/>
            <person name="Gautier V."/>
            <person name="Ament-Velasquez S.L."/>
            <person name="Kruys A."/>
            <person name="Hutchinson M.I."/>
            <person name="Powell A.J."/>
            <person name="Barry K."/>
            <person name="Miller A.N."/>
            <person name="Grigoriev I.V."/>
            <person name="Debuchy R."/>
            <person name="Gladieux P."/>
            <person name="Thoren M.H."/>
            <person name="Johannesson H."/>
        </authorList>
    </citation>
    <scope>NUCLEOTIDE SEQUENCE</scope>
    <source>
        <strain evidence="3">8032-3</strain>
    </source>
</reference>
<dbReference type="EMBL" id="MU839000">
    <property type="protein sequence ID" value="KAK1770297.1"/>
    <property type="molecule type" value="Genomic_DNA"/>
</dbReference>
<feature type="compositionally biased region" description="Acidic residues" evidence="1">
    <location>
        <begin position="609"/>
        <end position="619"/>
    </location>
</feature>
<keyword evidence="2" id="KW-0812">Transmembrane</keyword>
<keyword evidence="2" id="KW-0472">Membrane</keyword>